<dbReference type="AlphaFoldDB" id="B4CYS5"/>
<accession>B4CYS5</accession>
<keyword evidence="2" id="KW-1185">Reference proteome</keyword>
<protein>
    <submittedName>
        <fullName evidence="1">Uncharacterized protein</fullName>
    </submittedName>
</protein>
<dbReference type="EMBL" id="ABVL01000004">
    <property type="protein sequence ID" value="EDY20616.1"/>
    <property type="molecule type" value="Genomic_DNA"/>
</dbReference>
<sequence length="506" mass="54124" precursor="true">MTPINTMQRLTVNMLRLGLAGLFAFLVLNNTMLRAAEQAGQSIKQADDGSVTLGAAEVKIEGPNAQLEGGEVKDIMWWTSADTTLRWTASVRMPGHYRVELTYAIIGNNNGSPLTITIGDQIVKAVPRAGSGFNDYQTGTAGEVTISKSGDLPVIVKPLSKSHEFVITIRSVCLLPADAPNEANDIGGNAIQQSAAGSFKLTAGEADINGMNAQLERKGEKNIGFWRDVGTSLIWWIHCEKPGDYRVELDYSLMGSYEGSKVAISVGDWTVKAKPQPTKAWTDYQIGNAGQVTISKPGDFPVVVKPISNPLGFIMNLRSIILVPAETPTEAIEIADKPITQAADGSLKLTATNAEIDGQAGRLEGGEKKYIAWRNSPDGFIKWPVRIDKPGTFSIQPTYSLATSTSTRQVQIDGEGQKATVTLPPTVSDSSKVSVTVAGQTVDNTLKAGSGWDDFKTETLGSVTVTQGGDFEVIFRSPEPLGTLVMHLQSVSLVPVGKESSEVEGD</sequence>
<dbReference type="Proteomes" id="UP000005824">
    <property type="component" value="Unassembled WGS sequence"/>
</dbReference>
<reference evidence="1 2" key="1">
    <citation type="journal article" date="2011" name="J. Bacteriol.">
        <title>Genome sequence of Chthoniobacter flavus Ellin428, an aerobic heterotrophic soil bacterium.</title>
        <authorList>
            <person name="Kant R."/>
            <person name="van Passel M.W."/>
            <person name="Palva A."/>
            <person name="Lucas S."/>
            <person name="Lapidus A."/>
            <person name="Glavina Del Rio T."/>
            <person name="Dalin E."/>
            <person name="Tice H."/>
            <person name="Bruce D."/>
            <person name="Goodwin L."/>
            <person name="Pitluck S."/>
            <person name="Larimer F.W."/>
            <person name="Land M.L."/>
            <person name="Hauser L."/>
            <person name="Sangwan P."/>
            <person name="de Vos W.M."/>
            <person name="Janssen P.H."/>
            <person name="Smidt H."/>
        </authorList>
    </citation>
    <scope>NUCLEOTIDE SEQUENCE [LARGE SCALE GENOMIC DNA]</scope>
    <source>
        <strain evidence="1 2">Ellin428</strain>
    </source>
</reference>
<name>B4CYS5_9BACT</name>
<dbReference type="eggNOG" id="COG3669">
    <property type="taxonomic scope" value="Bacteria"/>
</dbReference>
<comment type="caution">
    <text evidence="1">The sequence shown here is derived from an EMBL/GenBank/DDBJ whole genome shotgun (WGS) entry which is preliminary data.</text>
</comment>
<organism evidence="1 2">
    <name type="scientific">Chthoniobacter flavus Ellin428</name>
    <dbReference type="NCBI Taxonomy" id="497964"/>
    <lineage>
        <taxon>Bacteria</taxon>
        <taxon>Pseudomonadati</taxon>
        <taxon>Verrucomicrobiota</taxon>
        <taxon>Spartobacteria</taxon>
        <taxon>Chthoniobacterales</taxon>
        <taxon>Chthoniobacteraceae</taxon>
        <taxon>Chthoniobacter</taxon>
    </lineage>
</organism>
<dbReference type="STRING" id="497964.CfE428DRAFT_1813"/>
<evidence type="ECO:0000313" key="1">
    <source>
        <dbReference type="EMBL" id="EDY20616.1"/>
    </source>
</evidence>
<evidence type="ECO:0000313" key="2">
    <source>
        <dbReference type="Proteomes" id="UP000005824"/>
    </source>
</evidence>
<dbReference type="Gene3D" id="2.60.120.260">
    <property type="entry name" value="Galactose-binding domain-like"/>
    <property type="match status" value="2"/>
</dbReference>
<proteinExistence type="predicted"/>
<dbReference type="InParanoid" id="B4CYS5"/>
<gene>
    <name evidence="1" type="ORF">CfE428DRAFT_1813</name>
</gene>